<dbReference type="PANTHER" id="PTHR13651:SF0">
    <property type="entry name" value="PROTEIN ABITRAM"/>
    <property type="match status" value="1"/>
</dbReference>
<keyword evidence="5" id="KW-1185">Reference proteome</keyword>
<evidence type="ECO:0000256" key="2">
    <source>
        <dbReference type="ARBA" id="ARBA00019325"/>
    </source>
</evidence>
<sequence>MAAAADPDHNLRICNAIRNFTSEDSEMELKQLIKEEQDEELRRLLLPDVDELPQVPPSSIEANFTTFFAPDIMKPGHDQYVHRHANGLCVIGLAPHHVALKEKGGIVSVDFNVGKSDRSGIKVTGKRKKNAQHFESNTALCKVCTAECSYIVRCCVKGSLLEVNERLIKQPELLNTMPEREGYVAIMMPRPADWLKAKASLLDFESYRKLRTEQ</sequence>
<name>A0ABD1GFI5_SALDI</name>
<accession>A0ABD1GFI5</accession>
<evidence type="ECO:0000256" key="3">
    <source>
        <dbReference type="ARBA" id="ARBA00030463"/>
    </source>
</evidence>
<gene>
    <name evidence="4" type="ORF">AAHA92_19912</name>
</gene>
<dbReference type="SUPFAM" id="SSF51230">
    <property type="entry name" value="Single hybrid motif"/>
    <property type="match status" value="1"/>
</dbReference>
<organism evidence="4 5">
    <name type="scientific">Salvia divinorum</name>
    <name type="common">Maria pastora</name>
    <name type="synonym">Diviner's sage</name>
    <dbReference type="NCBI Taxonomy" id="28513"/>
    <lineage>
        <taxon>Eukaryota</taxon>
        <taxon>Viridiplantae</taxon>
        <taxon>Streptophyta</taxon>
        <taxon>Embryophyta</taxon>
        <taxon>Tracheophyta</taxon>
        <taxon>Spermatophyta</taxon>
        <taxon>Magnoliopsida</taxon>
        <taxon>eudicotyledons</taxon>
        <taxon>Gunneridae</taxon>
        <taxon>Pentapetalae</taxon>
        <taxon>asterids</taxon>
        <taxon>lamiids</taxon>
        <taxon>Lamiales</taxon>
        <taxon>Lamiaceae</taxon>
        <taxon>Nepetoideae</taxon>
        <taxon>Mentheae</taxon>
        <taxon>Salviinae</taxon>
        <taxon>Salvia</taxon>
        <taxon>Salvia subgen. Calosphace</taxon>
    </lineage>
</organism>
<dbReference type="InterPro" id="IPR039169">
    <property type="entry name" value="Abitram"/>
</dbReference>
<evidence type="ECO:0000313" key="4">
    <source>
        <dbReference type="EMBL" id="KAL1542877.1"/>
    </source>
</evidence>
<dbReference type="EMBL" id="JBEAFC010000008">
    <property type="protein sequence ID" value="KAL1542877.1"/>
    <property type="molecule type" value="Genomic_DNA"/>
</dbReference>
<dbReference type="PANTHER" id="PTHR13651">
    <property type="entry name" value="PROTEIN ABITRAM"/>
    <property type="match status" value="1"/>
</dbReference>
<protein>
    <recommendedName>
        <fullName evidence="2">Protein Abitram</fullName>
    </recommendedName>
    <alternativeName>
        <fullName evidence="3">Actin-binding transcription modulator</fullName>
    </alternativeName>
</protein>
<evidence type="ECO:0000313" key="5">
    <source>
        <dbReference type="Proteomes" id="UP001567538"/>
    </source>
</evidence>
<comment type="similarity">
    <text evidence="1">Belongs to the ABITRAM family.</text>
</comment>
<dbReference type="Gene3D" id="2.40.50.100">
    <property type="match status" value="1"/>
</dbReference>
<dbReference type="InterPro" id="IPR033753">
    <property type="entry name" value="GCV_H/Fam206"/>
</dbReference>
<dbReference type="Pfam" id="PF01597">
    <property type="entry name" value="GCV_H"/>
    <property type="match status" value="1"/>
</dbReference>
<dbReference type="Proteomes" id="UP001567538">
    <property type="component" value="Unassembled WGS sequence"/>
</dbReference>
<evidence type="ECO:0000256" key="1">
    <source>
        <dbReference type="ARBA" id="ARBA00010764"/>
    </source>
</evidence>
<dbReference type="AlphaFoldDB" id="A0ABD1GFI5"/>
<comment type="caution">
    <text evidence="4">The sequence shown here is derived from an EMBL/GenBank/DDBJ whole genome shotgun (WGS) entry which is preliminary data.</text>
</comment>
<reference evidence="4 5" key="1">
    <citation type="submission" date="2024-06" db="EMBL/GenBank/DDBJ databases">
        <title>A chromosome level genome sequence of Diviner's sage (Salvia divinorum).</title>
        <authorList>
            <person name="Ford S.A."/>
            <person name="Ro D.-K."/>
            <person name="Ness R.W."/>
            <person name="Phillips M.A."/>
        </authorList>
    </citation>
    <scope>NUCLEOTIDE SEQUENCE [LARGE SCALE GENOMIC DNA]</scope>
    <source>
        <strain evidence="4">SAF-2024a</strain>
        <tissue evidence="4">Leaf</tissue>
    </source>
</reference>
<dbReference type="InterPro" id="IPR011053">
    <property type="entry name" value="Single_hybrid_motif"/>
</dbReference>
<proteinExistence type="inferred from homology"/>